<gene>
    <name evidence="1" type="ORF">L3V18_09025</name>
</gene>
<sequence length="83" mass="9465">MSATSRLQCELNPMPDGVLAALREAGRLGACRARRACRRNGCLGWIVRAKREDTRDRRLRQMPEELRDGGVYMNMARHPRAGR</sequence>
<dbReference type="EMBL" id="JAKJPO010000004">
    <property type="protein sequence ID" value="MCF7221924.1"/>
    <property type="molecule type" value="Genomic_DNA"/>
</dbReference>
<reference evidence="1" key="1">
    <citation type="submission" date="2022-01" db="EMBL/GenBank/DDBJ databases">
        <title>Lysobacter chinensis sp. nov., a bacterium isolated from cow dung compost.</title>
        <authorList>
            <person name="Liu Y."/>
        </authorList>
    </citation>
    <scope>NUCLEOTIDE SEQUENCE</scope>
    <source>
        <strain evidence="1">TLK-CK17</strain>
    </source>
</reference>
<reference evidence="1" key="2">
    <citation type="submission" date="2022-01" db="EMBL/GenBank/DDBJ databases">
        <authorList>
            <person name="Zhou L.Y."/>
        </authorList>
    </citation>
    <scope>NUCLEOTIDE SEQUENCE</scope>
    <source>
        <strain evidence="1">TLK-CK17</strain>
    </source>
</reference>
<evidence type="ECO:0000313" key="2">
    <source>
        <dbReference type="Proteomes" id="UP001430796"/>
    </source>
</evidence>
<protein>
    <submittedName>
        <fullName evidence="1">YdeI/OmpD-associated family protein</fullName>
    </submittedName>
</protein>
<organism evidence="1 2">
    <name type="scientific">Marilutibacter chinensis</name>
    <dbReference type="NCBI Taxonomy" id="2912247"/>
    <lineage>
        <taxon>Bacteria</taxon>
        <taxon>Pseudomonadati</taxon>
        <taxon>Pseudomonadota</taxon>
        <taxon>Gammaproteobacteria</taxon>
        <taxon>Lysobacterales</taxon>
        <taxon>Lysobacteraceae</taxon>
        <taxon>Marilutibacter</taxon>
    </lineage>
</organism>
<keyword evidence="2" id="KW-1185">Reference proteome</keyword>
<comment type="caution">
    <text evidence="1">The sequence shown here is derived from an EMBL/GenBank/DDBJ whole genome shotgun (WGS) entry which is preliminary data.</text>
</comment>
<dbReference type="RefSeq" id="WP_237054355.1">
    <property type="nucleotide sequence ID" value="NZ_JAKJPO010000004.1"/>
</dbReference>
<accession>A0ABS9HSM6</accession>
<evidence type="ECO:0000313" key="1">
    <source>
        <dbReference type="EMBL" id="MCF7221924.1"/>
    </source>
</evidence>
<dbReference type="Proteomes" id="UP001430796">
    <property type="component" value="Unassembled WGS sequence"/>
</dbReference>
<proteinExistence type="predicted"/>
<name>A0ABS9HSM6_9GAMM</name>
<dbReference type="Pfam" id="PF13376">
    <property type="entry name" value="OmdA"/>
    <property type="match status" value="1"/>
</dbReference>